<reference evidence="12" key="1">
    <citation type="submission" date="2016-12" db="EMBL/GenBank/DDBJ databases">
        <title>Draft Genome Sequences od Carboxydothermus pertinax and islandicus, Hydrogenogenic Carboxydotrophic Bacteria.</title>
        <authorList>
            <person name="Fukuyama Y."/>
            <person name="Ohmae K."/>
            <person name="Yoneda Y."/>
            <person name="Yoshida T."/>
            <person name="Sako Y."/>
        </authorList>
    </citation>
    <scope>NUCLEOTIDE SEQUENCE [LARGE SCALE GENOMIC DNA]</scope>
    <source>
        <strain evidence="12">SET</strain>
    </source>
</reference>
<dbReference type="HAMAP" id="MF_00454">
    <property type="entry name" value="FluC"/>
    <property type="match status" value="1"/>
</dbReference>
<comment type="similarity">
    <text evidence="7 10">Belongs to the fluoride channel Fluc/FEX (TC 1.A.43) family.</text>
</comment>
<dbReference type="GO" id="GO:0062054">
    <property type="term" value="F:fluoride channel activity"/>
    <property type="evidence" value="ECO:0007669"/>
    <property type="project" value="UniProtKB-UniRule"/>
</dbReference>
<keyword evidence="10" id="KW-0479">Metal-binding</keyword>
<evidence type="ECO:0000313" key="12">
    <source>
        <dbReference type="Proteomes" id="UP000187338"/>
    </source>
</evidence>
<evidence type="ECO:0000313" key="11">
    <source>
        <dbReference type="EMBL" id="GAV25779.1"/>
    </source>
</evidence>
<evidence type="ECO:0000256" key="4">
    <source>
        <dbReference type="ARBA" id="ARBA00022989"/>
    </source>
</evidence>
<gene>
    <name evidence="10" type="primary">fluC</name>
    <name evidence="10" type="synonym">crcB</name>
    <name evidence="11" type="ORF">ciss_17120</name>
</gene>
<dbReference type="GO" id="GO:0005886">
    <property type="term" value="C:plasma membrane"/>
    <property type="evidence" value="ECO:0007669"/>
    <property type="project" value="UniProtKB-SubCell"/>
</dbReference>
<sequence>MNYIAVAIGGFFGAVIRDLIGKIIVANIFPVGTLTINLLGSFFLLFLTTIFLEKVNISDTVRLGITSGFLGAFTTFSTLAKETYVLLTQGKFFVGFGYIVLSLGGGFFTGILGRALALYLANLNINVKDEG</sequence>
<feature type="transmembrane region" description="Helical" evidence="10">
    <location>
        <begin position="63"/>
        <end position="80"/>
    </location>
</feature>
<feature type="binding site" evidence="10">
    <location>
        <position position="71"/>
    </location>
    <ligand>
        <name>Na(+)</name>
        <dbReference type="ChEBI" id="CHEBI:29101"/>
        <note>structural</note>
    </ligand>
</feature>
<proteinExistence type="inferred from homology"/>
<keyword evidence="12" id="KW-1185">Reference proteome</keyword>
<keyword evidence="6 10" id="KW-0407">Ion channel</keyword>
<comment type="catalytic activity">
    <reaction evidence="8">
        <text>fluoride(in) = fluoride(out)</text>
        <dbReference type="Rhea" id="RHEA:76159"/>
        <dbReference type="ChEBI" id="CHEBI:17051"/>
    </reaction>
    <physiologicalReaction direction="left-to-right" evidence="8">
        <dbReference type="Rhea" id="RHEA:76160"/>
    </physiologicalReaction>
</comment>
<dbReference type="Proteomes" id="UP000187338">
    <property type="component" value="Unassembled WGS sequence"/>
</dbReference>
<keyword evidence="10" id="KW-0915">Sodium</keyword>
<dbReference type="GO" id="GO:0140114">
    <property type="term" value="P:cellular detoxification of fluoride"/>
    <property type="evidence" value="ECO:0007669"/>
    <property type="project" value="UniProtKB-UniRule"/>
</dbReference>
<organism evidence="11 12">
    <name type="scientific">Carboxydothermus islandicus</name>
    <dbReference type="NCBI Taxonomy" id="661089"/>
    <lineage>
        <taxon>Bacteria</taxon>
        <taxon>Bacillati</taxon>
        <taxon>Bacillota</taxon>
        <taxon>Clostridia</taxon>
        <taxon>Thermoanaerobacterales</taxon>
        <taxon>Thermoanaerobacteraceae</taxon>
        <taxon>Carboxydothermus</taxon>
    </lineage>
</organism>
<keyword evidence="5 10" id="KW-0472">Membrane</keyword>
<dbReference type="RefSeq" id="WP_075866014.1">
    <property type="nucleotide sequence ID" value="NZ_BDJL01000055.1"/>
</dbReference>
<evidence type="ECO:0000256" key="8">
    <source>
        <dbReference type="ARBA" id="ARBA00035585"/>
    </source>
</evidence>
<name>A0A1L8D3N6_9THEO</name>
<keyword evidence="10" id="KW-0406">Ion transport</keyword>
<dbReference type="PANTHER" id="PTHR28259:SF1">
    <property type="entry name" value="FLUORIDE EXPORT PROTEIN 1-RELATED"/>
    <property type="match status" value="1"/>
</dbReference>
<feature type="transmembrane region" description="Helical" evidence="10">
    <location>
        <begin position="92"/>
        <end position="121"/>
    </location>
</feature>
<evidence type="ECO:0000256" key="3">
    <source>
        <dbReference type="ARBA" id="ARBA00022692"/>
    </source>
</evidence>
<dbReference type="Pfam" id="PF02537">
    <property type="entry name" value="CRCB"/>
    <property type="match status" value="1"/>
</dbReference>
<evidence type="ECO:0000256" key="7">
    <source>
        <dbReference type="ARBA" id="ARBA00035120"/>
    </source>
</evidence>
<dbReference type="OrthoDB" id="9815830at2"/>
<evidence type="ECO:0000256" key="10">
    <source>
        <dbReference type="HAMAP-Rule" id="MF_00454"/>
    </source>
</evidence>
<keyword evidence="10" id="KW-0813">Transport</keyword>
<dbReference type="GO" id="GO:0046872">
    <property type="term" value="F:metal ion binding"/>
    <property type="evidence" value="ECO:0007669"/>
    <property type="project" value="UniProtKB-KW"/>
</dbReference>
<evidence type="ECO:0000256" key="1">
    <source>
        <dbReference type="ARBA" id="ARBA00004651"/>
    </source>
</evidence>
<evidence type="ECO:0000256" key="6">
    <source>
        <dbReference type="ARBA" id="ARBA00023303"/>
    </source>
</evidence>
<accession>A0A1L8D3N6</accession>
<comment type="caution">
    <text evidence="11">The sequence shown here is derived from an EMBL/GenBank/DDBJ whole genome shotgun (WGS) entry which is preliminary data.</text>
</comment>
<feature type="transmembrane region" description="Helical" evidence="10">
    <location>
        <begin position="27"/>
        <end position="51"/>
    </location>
</feature>
<feature type="binding site" evidence="10">
    <location>
        <position position="74"/>
    </location>
    <ligand>
        <name>Na(+)</name>
        <dbReference type="ChEBI" id="CHEBI:29101"/>
        <note>structural</note>
    </ligand>
</feature>
<dbReference type="EMBL" id="BDJL01000055">
    <property type="protein sequence ID" value="GAV25779.1"/>
    <property type="molecule type" value="Genomic_DNA"/>
</dbReference>
<dbReference type="AlphaFoldDB" id="A0A1L8D3N6"/>
<keyword evidence="2 10" id="KW-1003">Cell membrane</keyword>
<keyword evidence="3 10" id="KW-0812">Transmembrane</keyword>
<evidence type="ECO:0000256" key="5">
    <source>
        <dbReference type="ARBA" id="ARBA00023136"/>
    </source>
</evidence>
<evidence type="ECO:0000256" key="2">
    <source>
        <dbReference type="ARBA" id="ARBA00022475"/>
    </source>
</evidence>
<evidence type="ECO:0000256" key="9">
    <source>
        <dbReference type="ARBA" id="ARBA00049940"/>
    </source>
</evidence>
<dbReference type="PANTHER" id="PTHR28259">
    <property type="entry name" value="FLUORIDE EXPORT PROTEIN 1-RELATED"/>
    <property type="match status" value="1"/>
</dbReference>
<comment type="subcellular location">
    <subcellularLocation>
        <location evidence="1 10">Cell membrane</location>
        <topology evidence="1 10">Multi-pass membrane protein</topology>
    </subcellularLocation>
</comment>
<keyword evidence="4 10" id="KW-1133">Transmembrane helix</keyword>
<dbReference type="InterPro" id="IPR003691">
    <property type="entry name" value="FluC"/>
</dbReference>
<dbReference type="STRING" id="661089.ciss_17120"/>
<comment type="function">
    <text evidence="9 10">Fluoride-specific ion channel. Important for reducing fluoride concentration in the cell, thus reducing its toxicity.</text>
</comment>
<protein>
    <recommendedName>
        <fullName evidence="10">Fluoride-specific ion channel FluC</fullName>
    </recommendedName>
</protein>
<comment type="activity regulation">
    <text evidence="10">Na(+) is not transported, but it plays an essential structural role and its presence is essential for fluoride channel function.</text>
</comment>